<feature type="domain" description="J" evidence="1">
    <location>
        <begin position="9"/>
        <end position="82"/>
    </location>
</feature>
<dbReference type="Proteomes" id="UP000248798">
    <property type="component" value="Unassembled WGS sequence"/>
</dbReference>
<dbReference type="InterPro" id="IPR036869">
    <property type="entry name" value="J_dom_sf"/>
</dbReference>
<dbReference type="EMBL" id="QLNI01000017">
    <property type="protein sequence ID" value="RAM02221.1"/>
    <property type="molecule type" value="Genomic_DNA"/>
</dbReference>
<accession>A0A328FC56</accession>
<reference evidence="3 4" key="1">
    <citation type="submission" date="2018-06" db="EMBL/GenBank/DDBJ databases">
        <title>Complete Genome Sequence of Desulfobacter hydrogenophilus (DSM3380).</title>
        <authorList>
            <person name="Marietou A."/>
            <person name="Schreiber L."/>
            <person name="Marshall I."/>
            <person name="Jorgensen B."/>
        </authorList>
    </citation>
    <scope>NUCLEOTIDE SEQUENCE [LARGE SCALE GENOMIC DNA]</scope>
    <source>
        <strain evidence="3 4">DSM 3380</strain>
    </source>
</reference>
<dbReference type="SMART" id="SM00271">
    <property type="entry name" value="DnaJ"/>
    <property type="match status" value="1"/>
</dbReference>
<dbReference type="Pfam" id="PF00226">
    <property type="entry name" value="DnaJ"/>
    <property type="match status" value="1"/>
</dbReference>
<evidence type="ECO:0000259" key="1">
    <source>
        <dbReference type="PROSITE" id="PS50076"/>
    </source>
</evidence>
<dbReference type="PROSITE" id="PS50076">
    <property type="entry name" value="DNAJ_2"/>
    <property type="match status" value="1"/>
</dbReference>
<dbReference type="PRINTS" id="PR00625">
    <property type="entry name" value="JDOMAIN"/>
</dbReference>
<dbReference type="SUPFAM" id="SSF46565">
    <property type="entry name" value="Chaperone J-domain"/>
    <property type="match status" value="1"/>
</dbReference>
<dbReference type="AlphaFoldDB" id="A0A328FC56"/>
<dbReference type="CDD" id="cd06257">
    <property type="entry name" value="DnaJ"/>
    <property type="match status" value="1"/>
</dbReference>
<organism evidence="3 4">
    <name type="scientific">Desulfobacter hydrogenophilus</name>
    <dbReference type="NCBI Taxonomy" id="2291"/>
    <lineage>
        <taxon>Bacteria</taxon>
        <taxon>Pseudomonadati</taxon>
        <taxon>Thermodesulfobacteriota</taxon>
        <taxon>Desulfobacteria</taxon>
        <taxon>Desulfobacterales</taxon>
        <taxon>Desulfobacteraceae</taxon>
        <taxon>Desulfobacter</taxon>
    </lineage>
</organism>
<evidence type="ECO:0000313" key="2">
    <source>
        <dbReference type="EMBL" id="QBH15103.1"/>
    </source>
</evidence>
<name>A0A328FC56_9BACT</name>
<dbReference type="OrthoDB" id="5244113at2"/>
<proteinExistence type="predicted"/>
<gene>
    <name evidence="3" type="ORF">DO021_09780</name>
    <name evidence="2" type="ORF">EYB58_20560</name>
</gene>
<dbReference type="Gene3D" id="1.10.287.110">
    <property type="entry name" value="DnaJ domain"/>
    <property type="match status" value="1"/>
</dbReference>
<protein>
    <submittedName>
        <fullName evidence="3">J domain-containing protein</fullName>
    </submittedName>
</protein>
<dbReference type="Proteomes" id="UP000293902">
    <property type="component" value="Chromosome"/>
</dbReference>
<dbReference type="InterPro" id="IPR050817">
    <property type="entry name" value="DjlA_DnaK_co-chaperone"/>
</dbReference>
<dbReference type="InterPro" id="IPR001623">
    <property type="entry name" value="DnaJ_domain"/>
</dbReference>
<keyword evidence="5" id="KW-1185">Reference proteome</keyword>
<evidence type="ECO:0000313" key="4">
    <source>
        <dbReference type="Proteomes" id="UP000248798"/>
    </source>
</evidence>
<dbReference type="PANTHER" id="PTHR24074">
    <property type="entry name" value="CO-CHAPERONE PROTEIN DJLA"/>
    <property type="match status" value="1"/>
</dbReference>
<evidence type="ECO:0000313" key="5">
    <source>
        <dbReference type="Proteomes" id="UP000293902"/>
    </source>
</evidence>
<reference evidence="2 5" key="2">
    <citation type="submission" date="2019-02" db="EMBL/GenBank/DDBJ databases">
        <title>Complete genome sequence of Desulfobacter hydrogenophilus AcRS1.</title>
        <authorList>
            <person name="Marietou A."/>
            <person name="Lund M.B."/>
            <person name="Marshall I.P.G."/>
            <person name="Schreiber L."/>
            <person name="Jorgensen B."/>
        </authorList>
    </citation>
    <scope>NUCLEOTIDE SEQUENCE [LARGE SCALE GENOMIC DNA]</scope>
    <source>
        <strain evidence="2 5">AcRS1</strain>
    </source>
</reference>
<dbReference type="EMBL" id="CP036313">
    <property type="protein sequence ID" value="QBH15103.1"/>
    <property type="molecule type" value="Genomic_DNA"/>
</dbReference>
<dbReference type="RefSeq" id="WP_111956141.1">
    <property type="nucleotide sequence ID" value="NZ_CP036313.1"/>
</dbReference>
<evidence type="ECO:0000313" key="3">
    <source>
        <dbReference type="EMBL" id="RAM02221.1"/>
    </source>
</evidence>
<sequence length="104" mass="12526">MIKYNDIVKAKELLNLPERASMEEIKSNYRKLIMQWHPDKCPGNNETCNEMTKNLIAAYKTICLYCNQYKYSFTKKEVEQYRSPEDWWFDRFGNDPLWGNTKKS</sequence>